<accession>A0A7X5SBN7</accession>
<feature type="binding site" evidence="4">
    <location>
        <position position="48"/>
    </location>
    <ligand>
        <name>Zn(2+)</name>
        <dbReference type="ChEBI" id="CHEBI:29105"/>
        <label>1</label>
        <note>catalytic</note>
    </ligand>
</feature>
<feature type="active site" description="Proton acceptor 2" evidence="6">
    <location>
        <position position="21"/>
    </location>
</feature>
<evidence type="ECO:0000256" key="6">
    <source>
        <dbReference type="PIRSR" id="PIRSR601548-9"/>
    </source>
</evidence>
<dbReference type="Gene3D" id="1.10.1370.30">
    <property type="match status" value="1"/>
</dbReference>
<dbReference type="AlphaFoldDB" id="A0A7X5SBN7"/>
<evidence type="ECO:0000256" key="1">
    <source>
        <dbReference type="ARBA" id="ARBA00022729"/>
    </source>
</evidence>
<dbReference type="Proteomes" id="UP000471082">
    <property type="component" value="Unassembled WGS sequence"/>
</dbReference>
<keyword evidence="2" id="KW-1015">Disulfide bond</keyword>
<evidence type="ECO:0000256" key="3">
    <source>
        <dbReference type="ARBA" id="ARBA00023180"/>
    </source>
</evidence>
<dbReference type="GO" id="GO:0008237">
    <property type="term" value="F:metallopeptidase activity"/>
    <property type="evidence" value="ECO:0007669"/>
    <property type="project" value="InterPro"/>
</dbReference>
<keyword evidence="4" id="KW-0862">Zinc</keyword>
<sequence>DVRTKMCIKPTEEDFTTIYHELGHIYYDLAYNPLPPLFQNGANDGFHEAIGDTIVLAMTPRYLQSIGMVGEQQTSREALINSQMRMALSKVAFLPFGLMIDRWRWGVFDGSIPPERYNQAWWELKARYQGVAPASPRGEEFFD</sequence>
<evidence type="ECO:0000256" key="5">
    <source>
        <dbReference type="PIRSR" id="PIRSR601548-8"/>
    </source>
</evidence>
<name>A0A7X5SBN7_XANPE</name>
<evidence type="ECO:0000256" key="4">
    <source>
        <dbReference type="PIRSR" id="PIRSR601548-3"/>
    </source>
</evidence>
<organism evidence="7 8">
    <name type="scientific">Xanthomonas perforans</name>
    <dbReference type="NCBI Taxonomy" id="442694"/>
    <lineage>
        <taxon>Bacteria</taxon>
        <taxon>Pseudomonadati</taxon>
        <taxon>Pseudomonadota</taxon>
        <taxon>Gammaproteobacteria</taxon>
        <taxon>Lysobacterales</taxon>
        <taxon>Lysobacteraceae</taxon>
        <taxon>Xanthomonas</taxon>
    </lineage>
</organism>
<feature type="non-terminal residue" evidence="7">
    <location>
        <position position="1"/>
    </location>
</feature>
<feature type="binding site" evidence="5">
    <location>
        <position position="20"/>
    </location>
    <ligand>
        <name>Zn(2+)</name>
        <dbReference type="ChEBI" id="CHEBI:29105"/>
        <label>2</label>
        <note>catalytic</note>
    </ligand>
</feature>
<keyword evidence="3" id="KW-0325">Glycoprotein</keyword>
<evidence type="ECO:0000313" key="7">
    <source>
        <dbReference type="EMBL" id="NEL80061.1"/>
    </source>
</evidence>
<dbReference type="GO" id="GO:0016020">
    <property type="term" value="C:membrane"/>
    <property type="evidence" value="ECO:0007669"/>
    <property type="project" value="InterPro"/>
</dbReference>
<keyword evidence="4" id="KW-0479">Metal-binding</keyword>
<dbReference type="Pfam" id="PF01401">
    <property type="entry name" value="Peptidase_M2"/>
    <property type="match status" value="1"/>
</dbReference>
<feature type="binding site" evidence="4">
    <location>
        <position position="24"/>
    </location>
    <ligand>
        <name>Zn(2+)</name>
        <dbReference type="ChEBI" id="CHEBI:29105"/>
        <label>1</label>
        <note>catalytic</note>
    </ligand>
</feature>
<dbReference type="SUPFAM" id="SSF55486">
    <property type="entry name" value="Metalloproteases ('zincins'), catalytic domain"/>
    <property type="match status" value="1"/>
</dbReference>
<evidence type="ECO:0000256" key="2">
    <source>
        <dbReference type="ARBA" id="ARBA00023157"/>
    </source>
</evidence>
<gene>
    <name evidence="7" type="ORF">G3W61_27920</name>
</gene>
<dbReference type="InterPro" id="IPR001548">
    <property type="entry name" value="Peptidase_M2"/>
</dbReference>
<dbReference type="PROSITE" id="PS52011">
    <property type="entry name" value="PEPTIDASE_M2"/>
    <property type="match status" value="1"/>
</dbReference>
<dbReference type="GO" id="GO:0006508">
    <property type="term" value="P:proteolysis"/>
    <property type="evidence" value="ECO:0007669"/>
    <property type="project" value="InterPro"/>
</dbReference>
<proteinExistence type="predicted"/>
<reference evidence="7 8" key="1">
    <citation type="submission" date="2019-11" db="EMBL/GenBank/DDBJ databases">
        <title>Genome-resolved metagenomics to study the prevalence of co-infection and intraspecific heterogeneity among plant pathogen metapopulations.</title>
        <authorList>
            <person name="Newberry E."/>
            <person name="Bhandari R."/>
            <person name="Kemble J."/>
            <person name="Sikora E."/>
            <person name="Potnis N."/>
        </authorList>
    </citation>
    <scope>NUCLEOTIDE SEQUENCE [LARGE SCALE GENOMIC DNA]</scope>
    <source>
        <strain evidence="7">Xp_Tom_Tuscaloosa_18b</strain>
    </source>
</reference>
<feature type="binding site" evidence="4">
    <location>
        <position position="20"/>
    </location>
    <ligand>
        <name>Zn(2+)</name>
        <dbReference type="ChEBI" id="CHEBI:29105"/>
        <label>1</label>
        <note>catalytic</note>
    </ligand>
</feature>
<comment type="caution">
    <text evidence="7">The sequence shown here is derived from an EMBL/GenBank/DDBJ whole genome shotgun (WGS) entry which is preliminary data.</text>
</comment>
<feature type="binding site" evidence="5">
    <location>
        <position position="48"/>
    </location>
    <ligand>
        <name>Zn(2+)</name>
        <dbReference type="ChEBI" id="CHEBI:29105"/>
        <label>2</label>
        <note>catalytic</note>
    </ligand>
</feature>
<evidence type="ECO:0000313" key="8">
    <source>
        <dbReference type="Proteomes" id="UP000471082"/>
    </source>
</evidence>
<dbReference type="GO" id="GO:0008241">
    <property type="term" value="F:peptidyl-dipeptidase activity"/>
    <property type="evidence" value="ECO:0007669"/>
    <property type="project" value="InterPro"/>
</dbReference>
<dbReference type="PANTHER" id="PTHR10514:SF27">
    <property type="entry name" value="ANGIOTENSIN-CONVERTING ENZYME"/>
    <property type="match status" value="1"/>
</dbReference>
<protein>
    <submittedName>
        <fullName evidence="7">M2 family metallopeptidase</fullName>
    </submittedName>
</protein>
<feature type="binding site" evidence="5">
    <location>
        <position position="24"/>
    </location>
    <ligand>
        <name>Zn(2+)</name>
        <dbReference type="ChEBI" id="CHEBI:29105"/>
        <label>2</label>
        <note>catalytic</note>
    </ligand>
</feature>
<dbReference type="PANTHER" id="PTHR10514">
    <property type="entry name" value="ANGIOTENSIN-CONVERTING ENZYME"/>
    <property type="match status" value="1"/>
</dbReference>
<dbReference type="EMBL" id="JAAGYU010001206">
    <property type="protein sequence ID" value="NEL80061.1"/>
    <property type="molecule type" value="Genomic_DNA"/>
</dbReference>
<keyword evidence="1" id="KW-0732">Signal</keyword>
<dbReference type="PRINTS" id="PR00791">
    <property type="entry name" value="PEPDIPTASEA"/>
</dbReference>
<feature type="non-terminal residue" evidence="7">
    <location>
        <position position="143"/>
    </location>
</feature>